<evidence type="ECO:0000313" key="3">
    <source>
        <dbReference type="Proteomes" id="UP000431744"/>
    </source>
</evidence>
<protein>
    <submittedName>
        <fullName evidence="2">Uncharacterized protein</fullName>
    </submittedName>
</protein>
<dbReference type="PROSITE" id="PS51318">
    <property type="entry name" value="TAT"/>
    <property type="match status" value="1"/>
</dbReference>
<dbReference type="Proteomes" id="UP000431744">
    <property type="component" value="Unassembled WGS sequence"/>
</dbReference>
<reference evidence="2 3" key="1">
    <citation type="submission" date="2019-09" db="EMBL/GenBank/DDBJ databases">
        <title>Phylogeny of genus Pseudoclavibacter and closely related genus.</title>
        <authorList>
            <person name="Li Y."/>
        </authorList>
    </citation>
    <scope>NUCLEOTIDE SEQUENCE [LARGE SCALE GENOMIC DNA]</scope>
    <source>
        <strain evidence="2 3">EGI 60007</strain>
    </source>
</reference>
<evidence type="ECO:0000313" key="2">
    <source>
        <dbReference type="EMBL" id="KAB1649485.1"/>
    </source>
</evidence>
<keyword evidence="3" id="KW-1185">Reference proteome</keyword>
<keyword evidence="1" id="KW-0732">Signal</keyword>
<comment type="caution">
    <text evidence="2">The sequence shown here is derived from an EMBL/GenBank/DDBJ whole genome shotgun (WGS) entry which is preliminary data.</text>
</comment>
<organism evidence="2 3">
    <name type="scientific">Pseudoclavibacter endophyticus</name>
    <dbReference type="NCBI Taxonomy" id="1778590"/>
    <lineage>
        <taxon>Bacteria</taxon>
        <taxon>Bacillati</taxon>
        <taxon>Actinomycetota</taxon>
        <taxon>Actinomycetes</taxon>
        <taxon>Micrococcales</taxon>
        <taxon>Microbacteriaceae</taxon>
        <taxon>Pseudoclavibacter</taxon>
    </lineage>
</organism>
<dbReference type="OrthoDB" id="5070877at2"/>
<proteinExistence type="predicted"/>
<feature type="chain" id="PRO_5026197232" evidence="1">
    <location>
        <begin position="32"/>
        <end position="125"/>
    </location>
</feature>
<dbReference type="RefSeq" id="WP_158028075.1">
    <property type="nucleotide sequence ID" value="NZ_BMHG01000001.1"/>
</dbReference>
<dbReference type="InterPro" id="IPR006311">
    <property type="entry name" value="TAT_signal"/>
</dbReference>
<feature type="signal peptide" evidence="1">
    <location>
        <begin position="1"/>
        <end position="31"/>
    </location>
</feature>
<gene>
    <name evidence="2" type="ORF">F8O04_04275</name>
</gene>
<sequence>MRSPRHFRRAALIGAAAASLLGLAGCAPAQAAYCADINASRLSAVTYTSYIGDVPPAAWAEPRIELLDAVGAPTDELESEHETWLTYLHDLAGYGELDPSALKLSTGEVDAARQALFDNYVEACL</sequence>
<dbReference type="EMBL" id="WBJY01000001">
    <property type="protein sequence ID" value="KAB1649485.1"/>
    <property type="molecule type" value="Genomic_DNA"/>
</dbReference>
<dbReference type="PROSITE" id="PS51257">
    <property type="entry name" value="PROKAR_LIPOPROTEIN"/>
    <property type="match status" value="1"/>
</dbReference>
<dbReference type="AlphaFoldDB" id="A0A6H9WRT6"/>
<evidence type="ECO:0000256" key="1">
    <source>
        <dbReference type="SAM" id="SignalP"/>
    </source>
</evidence>
<accession>A0A6H9WRT6</accession>
<name>A0A6H9WRT6_9MICO</name>